<evidence type="ECO:0000313" key="2">
    <source>
        <dbReference type="Proteomes" id="UP001610446"/>
    </source>
</evidence>
<keyword evidence="2" id="KW-1185">Reference proteome</keyword>
<evidence type="ECO:0008006" key="3">
    <source>
        <dbReference type="Google" id="ProtNLM"/>
    </source>
</evidence>
<accession>A0ABR4KIU9</accession>
<evidence type="ECO:0000313" key="1">
    <source>
        <dbReference type="EMBL" id="KAL2851143.1"/>
    </source>
</evidence>
<proteinExistence type="predicted"/>
<feature type="non-terminal residue" evidence="1">
    <location>
        <position position="122"/>
    </location>
</feature>
<organism evidence="1 2">
    <name type="scientific">Aspergillus pseudoustus</name>
    <dbReference type="NCBI Taxonomy" id="1810923"/>
    <lineage>
        <taxon>Eukaryota</taxon>
        <taxon>Fungi</taxon>
        <taxon>Dikarya</taxon>
        <taxon>Ascomycota</taxon>
        <taxon>Pezizomycotina</taxon>
        <taxon>Eurotiomycetes</taxon>
        <taxon>Eurotiomycetidae</taxon>
        <taxon>Eurotiales</taxon>
        <taxon>Aspergillaceae</taxon>
        <taxon>Aspergillus</taxon>
        <taxon>Aspergillus subgen. Nidulantes</taxon>
    </lineage>
</organism>
<reference evidence="1 2" key="1">
    <citation type="submission" date="2024-07" db="EMBL/GenBank/DDBJ databases">
        <title>Section-level genome sequencing and comparative genomics of Aspergillus sections Usti and Cavernicolus.</title>
        <authorList>
            <consortium name="Lawrence Berkeley National Laboratory"/>
            <person name="Nybo J.L."/>
            <person name="Vesth T.C."/>
            <person name="Theobald S."/>
            <person name="Frisvad J.C."/>
            <person name="Larsen T.O."/>
            <person name="Kjaerboelling I."/>
            <person name="Rothschild-Mancinelli K."/>
            <person name="Lyhne E.K."/>
            <person name="Kogle M.E."/>
            <person name="Barry K."/>
            <person name="Clum A."/>
            <person name="Na H."/>
            <person name="Ledsgaard L."/>
            <person name="Lin J."/>
            <person name="Lipzen A."/>
            <person name="Kuo A."/>
            <person name="Riley R."/>
            <person name="Mondo S."/>
            <person name="Labutti K."/>
            <person name="Haridas S."/>
            <person name="Pangalinan J."/>
            <person name="Salamov A.A."/>
            <person name="Simmons B.A."/>
            <person name="Magnuson J.K."/>
            <person name="Chen J."/>
            <person name="Drula E."/>
            <person name="Henrissat B."/>
            <person name="Wiebenga A."/>
            <person name="Lubbers R.J."/>
            <person name="Gomes A.C."/>
            <person name="Makela M.R."/>
            <person name="Stajich J."/>
            <person name="Grigoriev I.V."/>
            <person name="Mortensen U.H."/>
            <person name="De Vries R.P."/>
            <person name="Baker S.E."/>
            <person name="Andersen M.R."/>
        </authorList>
    </citation>
    <scope>NUCLEOTIDE SEQUENCE [LARGE SCALE GENOMIC DNA]</scope>
    <source>
        <strain evidence="1 2">CBS 123904</strain>
    </source>
</reference>
<sequence>MLFPSSCSLRSANLSTRCGIRIGSRLRVAMRLLLCGMGFFRVVGVPFLPESVYNDCANGRKANVFASVQCIDGSWSHRHRPFGYCASQAAPADQGRPVSDSLAEFLVWLGPHGRSLPTYPQL</sequence>
<dbReference type="EMBL" id="JBFXLU010000031">
    <property type="protein sequence ID" value="KAL2851143.1"/>
    <property type="molecule type" value="Genomic_DNA"/>
</dbReference>
<protein>
    <recommendedName>
        <fullName evidence="3">Secreted protein</fullName>
    </recommendedName>
</protein>
<name>A0ABR4KIU9_9EURO</name>
<dbReference type="Proteomes" id="UP001610446">
    <property type="component" value="Unassembled WGS sequence"/>
</dbReference>
<comment type="caution">
    <text evidence="1">The sequence shown here is derived from an EMBL/GenBank/DDBJ whole genome shotgun (WGS) entry which is preliminary data.</text>
</comment>
<gene>
    <name evidence="1" type="ORF">BJY01DRAFT_209273</name>
</gene>